<gene>
    <name evidence="2" type="ORF">N0B51_02775</name>
</gene>
<dbReference type="Proteomes" id="UP001142648">
    <property type="component" value="Unassembled WGS sequence"/>
</dbReference>
<dbReference type="AlphaFoldDB" id="A0A9X2VZ90"/>
<sequence length="107" mass="11222">MSLGTPALIWTPIDTGENARALAIAVVGSGLAACANVIGPIESHFVWQGAMQSSEEYGVLFKLDARTLDAAIAMVEDLHTYDVPVVIGWLADRAPPATLDFLANGLA</sequence>
<comment type="caution">
    <text evidence="2">The sequence shown here is derived from an EMBL/GenBank/DDBJ whole genome shotgun (WGS) entry which is preliminary data.</text>
</comment>
<dbReference type="Pfam" id="PF03091">
    <property type="entry name" value="CutA1"/>
    <property type="match status" value="1"/>
</dbReference>
<organism evidence="2 3">
    <name type="scientific">Tsuneonella litorea</name>
    <dbReference type="NCBI Taxonomy" id="2976475"/>
    <lineage>
        <taxon>Bacteria</taxon>
        <taxon>Pseudomonadati</taxon>
        <taxon>Pseudomonadota</taxon>
        <taxon>Alphaproteobacteria</taxon>
        <taxon>Sphingomonadales</taxon>
        <taxon>Erythrobacteraceae</taxon>
        <taxon>Tsuneonella</taxon>
    </lineage>
</organism>
<reference evidence="2" key="1">
    <citation type="submission" date="2022-09" db="EMBL/GenBank/DDBJ databases">
        <title>The genome sequence of Tsuneonella sp. YG55.</title>
        <authorList>
            <person name="Liu Y."/>
        </authorList>
    </citation>
    <scope>NUCLEOTIDE SEQUENCE</scope>
    <source>
        <strain evidence="2">YG55</strain>
    </source>
</reference>
<dbReference type="InterPro" id="IPR011322">
    <property type="entry name" value="N-reg_PII-like_a/b"/>
</dbReference>
<dbReference type="InterPro" id="IPR015867">
    <property type="entry name" value="N-reg_PII/ATP_PRibTrfase_C"/>
</dbReference>
<dbReference type="Gene3D" id="3.30.70.120">
    <property type="match status" value="1"/>
</dbReference>
<protein>
    <submittedName>
        <fullName evidence="2">Divalent-cation tolerance protein CutA</fullName>
    </submittedName>
</protein>
<keyword evidence="3" id="KW-1185">Reference proteome</keyword>
<dbReference type="InterPro" id="IPR004323">
    <property type="entry name" value="Ion_tolerance_CutA"/>
</dbReference>
<dbReference type="GO" id="GO:0005507">
    <property type="term" value="F:copper ion binding"/>
    <property type="evidence" value="ECO:0007669"/>
    <property type="project" value="TreeGrafter"/>
</dbReference>
<dbReference type="SUPFAM" id="SSF54913">
    <property type="entry name" value="GlnB-like"/>
    <property type="match status" value="1"/>
</dbReference>
<proteinExistence type="inferred from homology"/>
<evidence type="ECO:0000256" key="1">
    <source>
        <dbReference type="ARBA" id="ARBA00010169"/>
    </source>
</evidence>
<comment type="similarity">
    <text evidence="1">Belongs to the CutA family.</text>
</comment>
<evidence type="ECO:0000313" key="3">
    <source>
        <dbReference type="Proteomes" id="UP001142648"/>
    </source>
</evidence>
<dbReference type="PANTHER" id="PTHR23419:SF8">
    <property type="entry name" value="FI09726P"/>
    <property type="match status" value="1"/>
</dbReference>
<name>A0A9X2VZ90_9SPHN</name>
<dbReference type="EMBL" id="JAOAMV010000001">
    <property type="protein sequence ID" value="MCT2557901.1"/>
    <property type="molecule type" value="Genomic_DNA"/>
</dbReference>
<dbReference type="RefSeq" id="WP_259960655.1">
    <property type="nucleotide sequence ID" value="NZ_JAOAMV010000001.1"/>
</dbReference>
<accession>A0A9X2VZ90</accession>
<dbReference type="GO" id="GO:0010038">
    <property type="term" value="P:response to metal ion"/>
    <property type="evidence" value="ECO:0007669"/>
    <property type="project" value="InterPro"/>
</dbReference>
<evidence type="ECO:0000313" key="2">
    <source>
        <dbReference type="EMBL" id="MCT2557901.1"/>
    </source>
</evidence>
<dbReference type="PANTHER" id="PTHR23419">
    <property type="entry name" value="DIVALENT CATION TOLERANCE CUTA-RELATED"/>
    <property type="match status" value="1"/>
</dbReference>